<evidence type="ECO:0000313" key="4">
    <source>
        <dbReference type="EMBL" id="MCV7021811.1"/>
    </source>
</evidence>
<dbReference type="Proteomes" id="UP001207528">
    <property type="component" value="Unassembled WGS sequence"/>
</dbReference>
<evidence type="ECO:0000313" key="5">
    <source>
        <dbReference type="Proteomes" id="UP000069773"/>
    </source>
</evidence>
<dbReference type="InterPro" id="IPR007969">
    <property type="entry name" value="DUF732"/>
</dbReference>
<proteinExistence type="predicted"/>
<dbReference type="AlphaFoldDB" id="A0AAW5SE89"/>
<reference evidence="3 5" key="1">
    <citation type="journal article" date="2016" name="Genome Announc.">
        <title>Draft Genome Sequences of Five Rapidly Growing Mycobacterium Species, M. thermoresistibile, M. fortuitum subsp. acetamidolyticum, M. canariasense, M. brisbanense, and M. novocastrense.</title>
        <authorList>
            <person name="Katahira K."/>
            <person name="Ogura Y."/>
            <person name="Gotoh Y."/>
            <person name="Hayashi T."/>
        </authorList>
    </citation>
    <scope>NUCLEOTIDE SEQUENCE [LARGE SCALE GENOMIC DNA]</scope>
    <source>
        <strain evidence="3 5">JCM18114</strain>
    </source>
</reference>
<dbReference type="EMBL" id="JACKTI010000005">
    <property type="protein sequence ID" value="MCV7021811.1"/>
    <property type="molecule type" value="Genomic_DNA"/>
</dbReference>
<feature type="domain" description="DUF732" evidence="2">
    <location>
        <begin position="32"/>
        <end position="111"/>
    </location>
</feature>
<name>A0AAW5SE89_MYCNV</name>
<evidence type="ECO:0000256" key="1">
    <source>
        <dbReference type="SAM" id="SignalP"/>
    </source>
</evidence>
<dbReference type="Proteomes" id="UP000069773">
    <property type="component" value="Unassembled WGS sequence"/>
</dbReference>
<dbReference type="RefSeq" id="WP_067394754.1">
    <property type="nucleotide sequence ID" value="NZ_BCTA01000072.1"/>
</dbReference>
<evidence type="ECO:0000259" key="2">
    <source>
        <dbReference type="Pfam" id="PF05305"/>
    </source>
</evidence>
<feature type="signal peptide" evidence="1">
    <location>
        <begin position="1"/>
        <end position="21"/>
    </location>
</feature>
<keyword evidence="5" id="KW-1185">Reference proteome</keyword>
<sequence length="120" mass="12555">MTTFKLAAILLGGLTAGAVVAGPAALASADDADSRFLDGLAYLSSTGFDVDDYDRNELIATGHMVCDMFEQGKDSPIVSGAVVGDLNMWGVRNPRYNATWIVKGATAAYCPAYSAETGRI</sequence>
<keyword evidence="1" id="KW-0732">Signal</keyword>
<accession>A0AAW5SE89</accession>
<feature type="chain" id="PRO_5043845998" evidence="1">
    <location>
        <begin position="22"/>
        <end position="120"/>
    </location>
</feature>
<reference evidence="4" key="3">
    <citation type="journal article" date="2022" name="BMC Genomics">
        <title>Comparative genome analysis of mycobacteria focusing on tRNA and non-coding RNA.</title>
        <authorList>
            <person name="Behra P.R.K."/>
            <person name="Pettersson B.M.F."/>
            <person name="Ramesh M."/>
            <person name="Das S."/>
            <person name="Dasgupta S."/>
            <person name="Kirsebom L.A."/>
        </authorList>
    </citation>
    <scope>NUCLEOTIDE SEQUENCE</scope>
    <source>
        <strain evidence="4">DSM 44203</strain>
    </source>
</reference>
<evidence type="ECO:0000313" key="6">
    <source>
        <dbReference type="Proteomes" id="UP001207528"/>
    </source>
</evidence>
<gene>
    <name evidence="4" type="ORF">H7I77_00370</name>
    <name evidence="3" type="ORF">RMCN_4890</name>
</gene>
<dbReference type="Pfam" id="PF05305">
    <property type="entry name" value="DUF732"/>
    <property type="match status" value="1"/>
</dbReference>
<dbReference type="EMBL" id="BCTA01000072">
    <property type="protein sequence ID" value="GAT11757.1"/>
    <property type="molecule type" value="Genomic_DNA"/>
</dbReference>
<evidence type="ECO:0000313" key="3">
    <source>
        <dbReference type="EMBL" id="GAT11757.1"/>
    </source>
</evidence>
<protein>
    <submittedName>
        <fullName evidence="4">DUF732 domain-containing protein</fullName>
    </submittedName>
</protein>
<comment type="caution">
    <text evidence="4">The sequence shown here is derived from an EMBL/GenBank/DDBJ whole genome shotgun (WGS) entry which is preliminary data.</text>
</comment>
<organism evidence="4 6">
    <name type="scientific">Mycolicibacterium novocastrense</name>
    <name type="common">Mycobacterium novocastrense</name>
    <dbReference type="NCBI Taxonomy" id="59813"/>
    <lineage>
        <taxon>Bacteria</taxon>
        <taxon>Bacillati</taxon>
        <taxon>Actinomycetota</taxon>
        <taxon>Actinomycetes</taxon>
        <taxon>Mycobacteriales</taxon>
        <taxon>Mycobacteriaceae</taxon>
        <taxon>Mycolicibacterium</taxon>
    </lineage>
</organism>
<reference evidence="4" key="2">
    <citation type="submission" date="2020-07" db="EMBL/GenBank/DDBJ databases">
        <authorList>
            <person name="Pettersson B.M.F."/>
            <person name="Behra P.R.K."/>
            <person name="Ramesh M."/>
            <person name="Das S."/>
            <person name="Dasgupta S."/>
            <person name="Kirsebom L.A."/>
        </authorList>
    </citation>
    <scope>NUCLEOTIDE SEQUENCE</scope>
    <source>
        <strain evidence="4">DSM 44203</strain>
    </source>
</reference>